<proteinExistence type="predicted"/>
<dbReference type="AlphaFoldDB" id="A0AAN7UWB8"/>
<keyword evidence="2" id="KW-1185">Reference proteome</keyword>
<protein>
    <submittedName>
        <fullName evidence="1">Uncharacterized protein</fullName>
    </submittedName>
</protein>
<evidence type="ECO:0000313" key="1">
    <source>
        <dbReference type="EMBL" id="KAK5633371.1"/>
    </source>
</evidence>
<accession>A0AAN7UWB8</accession>
<comment type="caution">
    <text evidence="1">The sequence shown here is derived from an EMBL/GenBank/DDBJ whole genome shotgun (WGS) entry which is preliminary data.</text>
</comment>
<organism evidence="1 2">
    <name type="scientific">Xylaria bambusicola</name>
    <dbReference type="NCBI Taxonomy" id="326684"/>
    <lineage>
        <taxon>Eukaryota</taxon>
        <taxon>Fungi</taxon>
        <taxon>Dikarya</taxon>
        <taxon>Ascomycota</taxon>
        <taxon>Pezizomycotina</taxon>
        <taxon>Sordariomycetes</taxon>
        <taxon>Xylariomycetidae</taxon>
        <taxon>Xylariales</taxon>
        <taxon>Xylariaceae</taxon>
        <taxon>Xylaria</taxon>
    </lineage>
</organism>
<gene>
    <name evidence="1" type="ORF">RRF57_009084</name>
</gene>
<dbReference type="EMBL" id="JAWHQM010000031">
    <property type="protein sequence ID" value="KAK5633371.1"/>
    <property type="molecule type" value="Genomic_DNA"/>
</dbReference>
<reference evidence="1 2" key="1">
    <citation type="submission" date="2023-10" db="EMBL/GenBank/DDBJ databases">
        <title>Draft genome sequence of Xylaria bambusicola isolate GMP-LS, the root and basal stem rot pathogen of sugarcane in Indonesia.</title>
        <authorList>
            <person name="Selvaraj P."/>
            <person name="Muralishankar V."/>
            <person name="Muruganantham S."/>
            <person name="Sp S."/>
            <person name="Haryani S."/>
            <person name="Lau K.J.X."/>
            <person name="Naqvi N.I."/>
        </authorList>
    </citation>
    <scope>NUCLEOTIDE SEQUENCE [LARGE SCALE GENOMIC DNA]</scope>
    <source>
        <strain evidence="1">GMP-LS</strain>
    </source>
</reference>
<sequence length="82" mass="9219">MTTSSLDIRGIRNIKDVDLAVYRFGDILTVASTGVTREHEELTILKSENFRLSGYLGVLLWRCRGVDVEGKRHNPLACIDGR</sequence>
<evidence type="ECO:0000313" key="2">
    <source>
        <dbReference type="Proteomes" id="UP001305414"/>
    </source>
</evidence>
<name>A0AAN7UWB8_9PEZI</name>
<dbReference type="Proteomes" id="UP001305414">
    <property type="component" value="Unassembled WGS sequence"/>
</dbReference>